<protein>
    <submittedName>
        <fullName evidence="2">NIPSNAP family protein</fullName>
    </submittedName>
</protein>
<keyword evidence="3" id="KW-1185">Reference proteome</keyword>
<reference evidence="2" key="1">
    <citation type="submission" date="2022-05" db="EMBL/GenBank/DDBJ databases">
        <title>An RpoN-dependent PEP-CTERM gene is involved in floc formation of an Aquincola tertiaricarbonis strain.</title>
        <authorList>
            <person name="Qiu D."/>
            <person name="Xia M."/>
        </authorList>
    </citation>
    <scope>NUCLEOTIDE SEQUENCE</scope>
    <source>
        <strain evidence="2">RN12</strain>
    </source>
</reference>
<organism evidence="2 3">
    <name type="scientific">Aquincola tertiaricarbonis</name>
    <dbReference type="NCBI Taxonomy" id="391953"/>
    <lineage>
        <taxon>Bacteria</taxon>
        <taxon>Pseudomonadati</taxon>
        <taxon>Pseudomonadota</taxon>
        <taxon>Betaproteobacteria</taxon>
        <taxon>Burkholderiales</taxon>
        <taxon>Sphaerotilaceae</taxon>
        <taxon>Aquincola</taxon>
    </lineage>
</organism>
<proteinExistence type="predicted"/>
<dbReference type="SUPFAM" id="SSF54909">
    <property type="entry name" value="Dimeric alpha+beta barrel"/>
    <property type="match status" value="1"/>
</dbReference>
<dbReference type="InterPro" id="IPR012577">
    <property type="entry name" value="NIPSNAP"/>
</dbReference>
<dbReference type="Pfam" id="PF07978">
    <property type="entry name" value="NIPSNAP"/>
    <property type="match status" value="1"/>
</dbReference>
<dbReference type="Proteomes" id="UP001056201">
    <property type="component" value="Chromosome 1"/>
</dbReference>
<name>A0ABY4S4H1_AQUTE</name>
<dbReference type="InterPro" id="IPR011008">
    <property type="entry name" value="Dimeric_a/b-barrel"/>
</dbReference>
<evidence type="ECO:0000259" key="1">
    <source>
        <dbReference type="Pfam" id="PF07978"/>
    </source>
</evidence>
<gene>
    <name evidence="2" type="ORF">MW290_12580</name>
</gene>
<sequence length="418" mass="45872">MQSTTTRAAGACNDFDFMLGRWHSRQRRLRARLQGCTDWEVFDAQTQAQRLPGGLVHFDTLVAETRRPGWVGMTLRCFHPATGRWSIHWLTNDGTGLDADSGRLAPPVVGGFHGDEGLFEGEDLLDGRPIRVRFTWRRQGPDRARWEQAFSADGGRSWELNWTMDFERLADQAVVLPLPPIEPQVLELRRYTLYPGQRETLVDLFDTHFVEPQEAQGMVVMGQFRDLDAPDRFVWLRGFADMATRAAALAGFYDGPVWQQHRQAANATMVDSDDVLLLRPAWPGAGLPLAGLRRAAGAVRMAPPQPVHIRLYPLRAPASAELLALCRAASQPPLEVGSGALTGWYVTEPAANNFPRLPVRQDLQVLVRVSSGPAAAGTGPLDALLAPWSAAPPLQHRLMPTARSALGHAPAGGCGPGV</sequence>
<dbReference type="EMBL" id="CP097635">
    <property type="protein sequence ID" value="URI06731.1"/>
    <property type="molecule type" value="Genomic_DNA"/>
</dbReference>
<feature type="domain" description="NIPSNAP" evidence="1">
    <location>
        <begin position="187"/>
        <end position="280"/>
    </location>
</feature>
<dbReference type="RefSeq" id="WP_250194994.1">
    <property type="nucleotide sequence ID" value="NZ_CP097635.1"/>
</dbReference>
<evidence type="ECO:0000313" key="2">
    <source>
        <dbReference type="EMBL" id="URI06731.1"/>
    </source>
</evidence>
<accession>A0ABY4S4H1</accession>
<evidence type="ECO:0000313" key="3">
    <source>
        <dbReference type="Proteomes" id="UP001056201"/>
    </source>
</evidence>
<dbReference type="Gene3D" id="3.30.70.100">
    <property type="match status" value="1"/>
</dbReference>